<accession>A0ABQ1MAP6</accession>
<reference evidence="2" key="1">
    <citation type="journal article" date="2019" name="Int. J. Syst. Evol. Microbiol.">
        <title>The Global Catalogue of Microorganisms (GCM) 10K type strain sequencing project: providing services to taxonomists for standard genome sequencing and annotation.</title>
        <authorList>
            <consortium name="The Broad Institute Genomics Platform"/>
            <consortium name="The Broad Institute Genome Sequencing Center for Infectious Disease"/>
            <person name="Wu L."/>
            <person name="Ma J."/>
        </authorList>
    </citation>
    <scope>NUCLEOTIDE SEQUENCE [LARGE SCALE GENOMIC DNA]</scope>
    <source>
        <strain evidence="2">CGMCC 1.12479</strain>
    </source>
</reference>
<sequence>MARPSVELIKAFRKTIDKLKSGAPYQWGHMGACNCGNLAQEITKISKGDIHQYALQRHGDWNEQLNDYCPTSGLPMDTVIEKLIDAGLTIADLGHLEKLSSPEVLKEIPFERRMDLKKNKKEDVIFYMETWVKILEKKWLEDQKIDLKINDLGNKRKKISTSVLA</sequence>
<protein>
    <submittedName>
        <fullName evidence="1">Uncharacterized protein</fullName>
    </submittedName>
</protein>
<name>A0ABQ1MAP6_9BACT</name>
<comment type="caution">
    <text evidence="1">The sequence shown here is derived from an EMBL/GenBank/DDBJ whole genome shotgun (WGS) entry which is preliminary data.</text>
</comment>
<evidence type="ECO:0000313" key="1">
    <source>
        <dbReference type="EMBL" id="GGC37708.1"/>
    </source>
</evidence>
<gene>
    <name evidence="1" type="ORF">GCM10010993_15700</name>
</gene>
<dbReference type="RefSeq" id="WP_188441465.1">
    <property type="nucleotide sequence ID" value="NZ_BMFD01000004.1"/>
</dbReference>
<proteinExistence type="predicted"/>
<organism evidence="1 2">
    <name type="scientific">Belliella aquatica</name>
    <dbReference type="NCBI Taxonomy" id="1323734"/>
    <lineage>
        <taxon>Bacteria</taxon>
        <taxon>Pseudomonadati</taxon>
        <taxon>Bacteroidota</taxon>
        <taxon>Cytophagia</taxon>
        <taxon>Cytophagales</taxon>
        <taxon>Cyclobacteriaceae</taxon>
        <taxon>Belliella</taxon>
    </lineage>
</organism>
<keyword evidence="2" id="KW-1185">Reference proteome</keyword>
<dbReference type="Proteomes" id="UP000635885">
    <property type="component" value="Unassembled WGS sequence"/>
</dbReference>
<evidence type="ECO:0000313" key="2">
    <source>
        <dbReference type="Proteomes" id="UP000635885"/>
    </source>
</evidence>
<dbReference type="EMBL" id="BMFD01000004">
    <property type="protein sequence ID" value="GGC37708.1"/>
    <property type="molecule type" value="Genomic_DNA"/>
</dbReference>